<dbReference type="GO" id="GO:0015740">
    <property type="term" value="P:C4-dicarboxylate transport"/>
    <property type="evidence" value="ECO:0007669"/>
    <property type="project" value="TreeGrafter"/>
</dbReference>
<keyword evidence="2" id="KW-0813">Transport</keyword>
<proteinExistence type="inferred from homology"/>
<dbReference type="STRING" id="1424294.Gferi_07290"/>
<feature type="transmembrane region" description="Helical" evidence="9">
    <location>
        <begin position="51"/>
        <end position="69"/>
    </location>
</feature>
<dbReference type="Pfam" id="PF04290">
    <property type="entry name" value="DctQ"/>
    <property type="match status" value="1"/>
</dbReference>
<reference evidence="11 12" key="1">
    <citation type="submission" date="2016-09" db="EMBL/GenBank/DDBJ databases">
        <title>Genomic analysis reveals versatility of anaerobic energy metabolism of Geosporobacter ferrireducens IRF9 of phylum Firmicutes.</title>
        <authorList>
            <person name="Kim S.-J."/>
        </authorList>
    </citation>
    <scope>NUCLEOTIDE SEQUENCE [LARGE SCALE GENOMIC DNA]</scope>
    <source>
        <strain evidence="11 12">IRF9</strain>
    </source>
</reference>
<evidence type="ECO:0000256" key="6">
    <source>
        <dbReference type="ARBA" id="ARBA00022989"/>
    </source>
</evidence>
<evidence type="ECO:0000256" key="7">
    <source>
        <dbReference type="ARBA" id="ARBA00023136"/>
    </source>
</evidence>
<dbReference type="OrthoDB" id="45144at2"/>
<keyword evidence="12" id="KW-1185">Reference proteome</keyword>
<dbReference type="RefSeq" id="WP_069975009.1">
    <property type="nucleotide sequence ID" value="NZ_CP017269.1"/>
</dbReference>
<gene>
    <name evidence="11" type="ORF">Gferi_07290</name>
</gene>
<keyword evidence="6 9" id="KW-1133">Transmembrane helix</keyword>
<dbReference type="KEGG" id="gfe:Gferi_07290"/>
<evidence type="ECO:0000256" key="2">
    <source>
        <dbReference type="ARBA" id="ARBA00022448"/>
    </source>
</evidence>
<dbReference type="GO" id="GO:0005886">
    <property type="term" value="C:plasma membrane"/>
    <property type="evidence" value="ECO:0007669"/>
    <property type="project" value="UniProtKB-SubCell"/>
</dbReference>
<evidence type="ECO:0000256" key="4">
    <source>
        <dbReference type="ARBA" id="ARBA00022519"/>
    </source>
</evidence>
<keyword evidence="3" id="KW-1003">Cell membrane</keyword>
<evidence type="ECO:0000313" key="12">
    <source>
        <dbReference type="Proteomes" id="UP000095743"/>
    </source>
</evidence>
<keyword evidence="4" id="KW-0997">Cell inner membrane</keyword>
<evidence type="ECO:0000256" key="9">
    <source>
        <dbReference type="SAM" id="Phobius"/>
    </source>
</evidence>
<accession>A0A1D8GES2</accession>
<dbReference type="InterPro" id="IPR055348">
    <property type="entry name" value="DctQ"/>
</dbReference>
<comment type="subcellular location">
    <subcellularLocation>
        <location evidence="1">Cell inner membrane</location>
        <topology evidence="1">Multi-pass membrane protein</topology>
    </subcellularLocation>
</comment>
<dbReference type="GO" id="GO:0022857">
    <property type="term" value="F:transmembrane transporter activity"/>
    <property type="evidence" value="ECO:0007669"/>
    <property type="project" value="TreeGrafter"/>
</dbReference>
<dbReference type="AlphaFoldDB" id="A0A1D8GES2"/>
<dbReference type="PANTHER" id="PTHR35011">
    <property type="entry name" value="2,3-DIKETO-L-GULONATE TRAP TRANSPORTER SMALL PERMEASE PROTEIN YIAM"/>
    <property type="match status" value="1"/>
</dbReference>
<name>A0A1D8GES2_9FIRM</name>
<evidence type="ECO:0000256" key="3">
    <source>
        <dbReference type="ARBA" id="ARBA00022475"/>
    </source>
</evidence>
<dbReference type="InterPro" id="IPR007387">
    <property type="entry name" value="TRAP_DctQ"/>
</dbReference>
<feature type="transmembrane region" description="Helical" evidence="9">
    <location>
        <begin position="134"/>
        <end position="156"/>
    </location>
</feature>
<evidence type="ECO:0000256" key="5">
    <source>
        <dbReference type="ARBA" id="ARBA00022692"/>
    </source>
</evidence>
<evidence type="ECO:0000256" key="8">
    <source>
        <dbReference type="ARBA" id="ARBA00038436"/>
    </source>
</evidence>
<dbReference type="Proteomes" id="UP000095743">
    <property type="component" value="Chromosome"/>
</dbReference>
<keyword evidence="5 9" id="KW-0812">Transmembrane</keyword>
<evidence type="ECO:0000259" key="10">
    <source>
        <dbReference type="Pfam" id="PF04290"/>
    </source>
</evidence>
<sequence length="163" mass="18758">MYSIYKKIQSLIIRMFYIIVYTASIIIPVILAIQVIFRYFLKSPIPGVEELASASFIWLVIFGSAILFKEKKHIAVDMFVRNKSENIKKIIDIGNNVFMLLIFAVLIYSCYISIPNQMFYKTVVLKISRSTHTIALMISFIFMLMCCIENIMRGLLGGHINAK</sequence>
<protein>
    <recommendedName>
        <fullName evidence="10">Tripartite ATP-independent periplasmic transporters DctQ component domain-containing protein</fullName>
    </recommendedName>
</protein>
<feature type="transmembrane region" description="Helical" evidence="9">
    <location>
        <begin position="12"/>
        <end position="39"/>
    </location>
</feature>
<feature type="transmembrane region" description="Helical" evidence="9">
    <location>
        <begin position="90"/>
        <end position="114"/>
    </location>
</feature>
<organism evidence="11 12">
    <name type="scientific">Geosporobacter ferrireducens</name>
    <dbReference type="NCBI Taxonomy" id="1424294"/>
    <lineage>
        <taxon>Bacteria</taxon>
        <taxon>Bacillati</taxon>
        <taxon>Bacillota</taxon>
        <taxon>Clostridia</taxon>
        <taxon>Peptostreptococcales</taxon>
        <taxon>Thermotaleaceae</taxon>
        <taxon>Geosporobacter</taxon>
    </lineage>
</organism>
<keyword evidence="7 9" id="KW-0472">Membrane</keyword>
<feature type="domain" description="Tripartite ATP-independent periplasmic transporters DctQ component" evidence="10">
    <location>
        <begin position="29"/>
        <end position="155"/>
    </location>
</feature>
<evidence type="ECO:0000313" key="11">
    <source>
        <dbReference type="EMBL" id="AOT69393.1"/>
    </source>
</evidence>
<evidence type="ECO:0000256" key="1">
    <source>
        <dbReference type="ARBA" id="ARBA00004429"/>
    </source>
</evidence>
<dbReference type="EMBL" id="CP017269">
    <property type="protein sequence ID" value="AOT69393.1"/>
    <property type="molecule type" value="Genomic_DNA"/>
</dbReference>
<dbReference type="PANTHER" id="PTHR35011:SF2">
    <property type="entry name" value="2,3-DIKETO-L-GULONATE TRAP TRANSPORTER SMALL PERMEASE PROTEIN YIAM"/>
    <property type="match status" value="1"/>
</dbReference>
<comment type="similarity">
    <text evidence="8">Belongs to the TRAP transporter small permease family.</text>
</comment>